<dbReference type="GO" id="GO:0004553">
    <property type="term" value="F:hydrolase activity, hydrolyzing O-glycosyl compounds"/>
    <property type="evidence" value="ECO:0007669"/>
    <property type="project" value="InterPro"/>
</dbReference>
<dbReference type="OrthoDB" id="273314at2"/>
<dbReference type="SUPFAM" id="SSF51445">
    <property type="entry name" value="(Trans)glycosidases"/>
    <property type="match status" value="1"/>
</dbReference>
<dbReference type="Pfam" id="PF17851">
    <property type="entry name" value="GH43_C2"/>
    <property type="match status" value="1"/>
</dbReference>
<dbReference type="PANTHER" id="PTHR42812">
    <property type="entry name" value="BETA-XYLOSIDASE"/>
    <property type="match status" value="1"/>
</dbReference>
<proteinExistence type="inferred from homology"/>
<evidence type="ECO:0000256" key="2">
    <source>
        <dbReference type="ARBA" id="ARBA00022801"/>
    </source>
</evidence>
<name>A0A4R2GNK4_9BACT</name>
<keyword evidence="2" id="KW-0378">Hydrolase</keyword>
<dbReference type="EMBL" id="SLWK01000001">
    <property type="protein sequence ID" value="TCO10660.1"/>
    <property type="molecule type" value="Genomic_DNA"/>
</dbReference>
<evidence type="ECO:0000259" key="5">
    <source>
        <dbReference type="Pfam" id="PF00150"/>
    </source>
</evidence>
<dbReference type="GO" id="GO:0000272">
    <property type="term" value="P:polysaccharide catabolic process"/>
    <property type="evidence" value="ECO:0007669"/>
    <property type="project" value="InterPro"/>
</dbReference>
<accession>A0A4R2GNK4</accession>
<evidence type="ECO:0000256" key="3">
    <source>
        <dbReference type="ARBA" id="ARBA00023295"/>
    </source>
</evidence>
<dbReference type="Gene3D" id="3.20.20.80">
    <property type="entry name" value="Glycosidases"/>
    <property type="match status" value="1"/>
</dbReference>
<keyword evidence="3" id="KW-0326">Glycosidase</keyword>
<reference evidence="7 8" key="1">
    <citation type="submission" date="2019-03" db="EMBL/GenBank/DDBJ databases">
        <title>Genomic Encyclopedia of Type Strains, Phase IV (KMG-IV): sequencing the most valuable type-strain genomes for metagenomic binning, comparative biology and taxonomic classification.</title>
        <authorList>
            <person name="Goeker M."/>
        </authorList>
    </citation>
    <scope>NUCLEOTIDE SEQUENCE [LARGE SCALE GENOMIC DNA]</scope>
    <source>
        <strain evidence="7 8">DSM 24179</strain>
    </source>
</reference>
<dbReference type="InterPro" id="IPR051795">
    <property type="entry name" value="Glycosyl_Hydrlase_43"/>
</dbReference>
<dbReference type="Gene3D" id="2.115.10.20">
    <property type="entry name" value="Glycosyl hydrolase domain, family 43"/>
    <property type="match status" value="1"/>
</dbReference>
<evidence type="ECO:0000256" key="4">
    <source>
        <dbReference type="SAM" id="SignalP"/>
    </source>
</evidence>
<keyword evidence="4" id="KW-0732">Signal</keyword>
<evidence type="ECO:0000259" key="6">
    <source>
        <dbReference type="Pfam" id="PF17851"/>
    </source>
</evidence>
<feature type="domain" description="Beta-xylosidase C-terminal Concanavalin A-like" evidence="6">
    <location>
        <begin position="688"/>
        <end position="874"/>
    </location>
</feature>
<evidence type="ECO:0000313" key="8">
    <source>
        <dbReference type="Proteomes" id="UP000295221"/>
    </source>
</evidence>
<dbReference type="RefSeq" id="WP_132431331.1">
    <property type="nucleotide sequence ID" value="NZ_SLWK01000001.1"/>
</dbReference>
<dbReference type="SUPFAM" id="SSF75005">
    <property type="entry name" value="Arabinanase/levansucrase/invertase"/>
    <property type="match status" value="1"/>
</dbReference>
<dbReference type="Pfam" id="PF00150">
    <property type="entry name" value="Cellulase"/>
    <property type="match status" value="1"/>
</dbReference>
<comment type="caution">
    <text evidence="7">The sequence shown here is derived from an EMBL/GenBank/DDBJ whole genome shotgun (WGS) entry which is preliminary data.</text>
</comment>
<dbReference type="Gene3D" id="2.60.40.1080">
    <property type="match status" value="1"/>
</dbReference>
<dbReference type="InterPro" id="IPR006710">
    <property type="entry name" value="Glyco_hydro_43"/>
</dbReference>
<keyword evidence="8" id="KW-1185">Reference proteome</keyword>
<dbReference type="Gene3D" id="2.60.120.200">
    <property type="match status" value="1"/>
</dbReference>
<dbReference type="AlphaFoldDB" id="A0A4R2GNK4"/>
<feature type="signal peptide" evidence="4">
    <location>
        <begin position="1"/>
        <end position="23"/>
    </location>
</feature>
<dbReference type="InterPro" id="IPR023296">
    <property type="entry name" value="Glyco_hydro_beta-prop_sf"/>
</dbReference>
<dbReference type="InterPro" id="IPR001547">
    <property type="entry name" value="Glyco_hydro_5"/>
</dbReference>
<dbReference type="PANTHER" id="PTHR42812:SF12">
    <property type="entry name" value="BETA-XYLOSIDASE-RELATED"/>
    <property type="match status" value="1"/>
</dbReference>
<organism evidence="7 8">
    <name type="scientific">Natronoflexus pectinivorans</name>
    <dbReference type="NCBI Taxonomy" id="682526"/>
    <lineage>
        <taxon>Bacteria</taxon>
        <taxon>Pseudomonadati</taxon>
        <taxon>Bacteroidota</taxon>
        <taxon>Bacteroidia</taxon>
        <taxon>Marinilabiliales</taxon>
        <taxon>Marinilabiliaceae</taxon>
        <taxon>Natronoflexus</taxon>
    </lineage>
</organism>
<dbReference type="InterPro" id="IPR041542">
    <property type="entry name" value="GH43_C2"/>
</dbReference>
<comment type="similarity">
    <text evidence="1">Belongs to the glycosyl hydrolase 43 family.</text>
</comment>
<dbReference type="SUPFAM" id="SSF49899">
    <property type="entry name" value="Concanavalin A-like lectins/glucanases"/>
    <property type="match status" value="1"/>
</dbReference>
<sequence>MKKCLLRIALLAVLIMVGNQALAWVGMPTPGLHVDGRYLKDPHGNIVNLHGVGITPSPWFNGGHVGEWRWHDFDVEGALAYNNSVIDVLSDPSKGWYMSYIRLHMDPHWTNAPGCTPDAHELPNCFDVDRFIKYLDEVYIPLAEHAISRGLYVVMRPPGVSPHVIGVEDEYNYAEYLMTVWDIVSSHPWIQKQEEIMFELANEPVQIRLADGSVGANTQPHFDVLVEIFQPIVDRIRENGFHNVLWIPGSGYQSHYKGFAVNPIQGDNIGYAVHIYPGYWGGVRNYERFRQAWDENVKPVADFAPIIITEIDWAPDGVGAWGDGITGVAGGEGFGANFKKITDESGNVSWNLLMVENLLERGDPDGGIAYGGNPEACGYPTFHWWQEYAGYEYPRPHFENRSISDNGNGTFRNPVIHGDFPNADVILVDDKYYMLSSSKNILGGLSLLKSKDLVNWEYAVNPLQRAESAHGEGFYSDLIPNGLSRISFHEGVFYIVFNTHNNTYVLSSENPEGIWSIDELDTYYDNPVLMFADGKKYMIHGAGDIMLRELNEDFEAVGSNEVIIGFRDYDFYGTRAYVFDGQYFITSGNVSTGSQIVFRADELTGPYEESVLLDHALINSVAIVKTQTGQWWSLLSYNHEELGQLPSLYRLEWDDGWPSVRIVSDIMGNMQKPNVGMSFFPTALSTNDNFRYYQLGAQWNWYNNVNHSNWSLFERPGYLRIHTGNVVDNIGNAENVLTQRVLGFKDNDKSYATIRMDISEMLEGDVAGLSILQNPYAFIGVMVENDEPKIIYNNNGTIDIGSEISEAYIYLRIIVNRDVKKAAFYYSLDNEDYMPFGIDFELGFDENLSFANRFAIFNYATIEEGGFVDIDWFSTEEAFDEDMFYDPNFVGYTEDQLILESLSVESSNITMMTGSSKALNVNALYRDGRVENVARRADIQNSAPDVVRIVNGQIVALKDGFANISVTFSGELAGTETIQFDINVTTFPLTNELFNPSIWEDGTFNEETGALITGPWGFGGWTYDQGLDLSDYKYLVVKLKQPTSGGASFRIFNETSYWSTPFAYEVGSATEFVVPLQHMYKVVDGQQVKLDPKALYIIGFWSHGGIPIYIDDVFVSNSDEYYVDIPNSISEMDKPVLSDDDIVDVYSISGVLIRSSIYRRDAVNGLPGGIYIIGNAQKGYQRELVNSNRF</sequence>
<feature type="chain" id="PRO_5020285926" evidence="4">
    <location>
        <begin position="24"/>
        <end position="1190"/>
    </location>
</feature>
<evidence type="ECO:0000313" key="7">
    <source>
        <dbReference type="EMBL" id="TCO10660.1"/>
    </source>
</evidence>
<gene>
    <name evidence="7" type="ORF">EV194_101291</name>
</gene>
<dbReference type="InterPro" id="IPR017853">
    <property type="entry name" value="GH"/>
</dbReference>
<feature type="domain" description="Glycoside hydrolase family 5" evidence="5">
    <location>
        <begin position="143"/>
        <end position="310"/>
    </location>
</feature>
<evidence type="ECO:0000256" key="1">
    <source>
        <dbReference type="ARBA" id="ARBA00009865"/>
    </source>
</evidence>
<dbReference type="Proteomes" id="UP000295221">
    <property type="component" value="Unassembled WGS sequence"/>
</dbReference>
<protein>
    <submittedName>
        <fullName evidence="7">Beta-xylosidase</fullName>
    </submittedName>
</protein>
<dbReference type="InterPro" id="IPR013320">
    <property type="entry name" value="ConA-like_dom_sf"/>
</dbReference>
<dbReference type="Pfam" id="PF04616">
    <property type="entry name" value="Glyco_hydro_43"/>
    <property type="match status" value="1"/>
</dbReference>